<evidence type="ECO:0000256" key="2">
    <source>
        <dbReference type="SAM" id="Phobius"/>
    </source>
</evidence>
<keyword evidence="2" id="KW-0472">Membrane</keyword>
<reference evidence="3 4" key="1">
    <citation type="submission" date="2019-03" db="EMBL/GenBank/DDBJ databases">
        <title>Deep-cultivation of Planctomycetes and their phenomic and genomic characterization uncovers novel biology.</title>
        <authorList>
            <person name="Wiegand S."/>
            <person name="Jogler M."/>
            <person name="Boedeker C."/>
            <person name="Pinto D."/>
            <person name="Vollmers J."/>
            <person name="Rivas-Marin E."/>
            <person name="Kohn T."/>
            <person name="Peeters S.H."/>
            <person name="Heuer A."/>
            <person name="Rast P."/>
            <person name="Oberbeckmann S."/>
            <person name="Bunk B."/>
            <person name="Jeske O."/>
            <person name="Meyerdierks A."/>
            <person name="Storesund J.E."/>
            <person name="Kallscheuer N."/>
            <person name="Luecker S."/>
            <person name="Lage O.M."/>
            <person name="Pohl T."/>
            <person name="Merkel B.J."/>
            <person name="Hornburger P."/>
            <person name="Mueller R.-W."/>
            <person name="Bruemmer F."/>
            <person name="Labrenz M."/>
            <person name="Spormann A.M."/>
            <person name="Op den Camp H."/>
            <person name="Overmann J."/>
            <person name="Amann R."/>
            <person name="Jetten M.S.M."/>
            <person name="Mascher T."/>
            <person name="Medema M.H."/>
            <person name="Devos D.P."/>
            <person name="Kaster A.-K."/>
            <person name="Ovreas L."/>
            <person name="Rohde M."/>
            <person name="Galperin M.Y."/>
            <person name="Jogler C."/>
        </authorList>
    </citation>
    <scope>NUCLEOTIDE SEQUENCE [LARGE SCALE GENOMIC DNA]</scope>
    <source>
        <strain evidence="3 4">Enr13</strain>
    </source>
</reference>
<organism evidence="3 4">
    <name type="scientific">Stieleria neptunia</name>
    <dbReference type="NCBI Taxonomy" id="2527979"/>
    <lineage>
        <taxon>Bacteria</taxon>
        <taxon>Pseudomonadati</taxon>
        <taxon>Planctomycetota</taxon>
        <taxon>Planctomycetia</taxon>
        <taxon>Pirellulales</taxon>
        <taxon>Pirellulaceae</taxon>
        <taxon>Stieleria</taxon>
    </lineage>
</organism>
<accession>A0A518HNY4</accession>
<evidence type="ECO:0000256" key="1">
    <source>
        <dbReference type="SAM" id="MobiDB-lite"/>
    </source>
</evidence>
<dbReference type="RefSeq" id="WP_145386158.1">
    <property type="nucleotide sequence ID" value="NZ_CP037423.1"/>
</dbReference>
<dbReference type="AlphaFoldDB" id="A0A518HNY4"/>
<protein>
    <submittedName>
        <fullName evidence="3">Uncharacterized protein</fullName>
    </submittedName>
</protein>
<dbReference type="EMBL" id="CP037423">
    <property type="protein sequence ID" value="QDV42556.1"/>
    <property type="molecule type" value="Genomic_DNA"/>
</dbReference>
<name>A0A518HNY4_9BACT</name>
<evidence type="ECO:0000313" key="3">
    <source>
        <dbReference type="EMBL" id="QDV42556.1"/>
    </source>
</evidence>
<gene>
    <name evidence="3" type="ORF">Enr13x_24040</name>
</gene>
<keyword evidence="2" id="KW-1133">Transmembrane helix</keyword>
<dbReference type="KEGG" id="snep:Enr13x_24040"/>
<keyword evidence="4" id="KW-1185">Reference proteome</keyword>
<keyword evidence="2" id="KW-0812">Transmembrane</keyword>
<feature type="region of interest" description="Disordered" evidence="1">
    <location>
        <begin position="80"/>
        <end position="103"/>
    </location>
</feature>
<sequence length="258" mass="28129">MTKLRDSFPASFLVALLLALPVIGLAAFWLLRFPADIDIRDEPLPVSRRSIEKKVGGVNRPVSDLSLSQEAEEVLAEAREFQQETLPRPNRAELSERPQGLQKSMNPNVASVIEAIETGLHPERLTPNILPAPFDEDAYMRNPQAYLDIAEPGRVYQSAQPGLNVKSVGPVGRNRHTIKQLESVRLKVKAAPNYPVTFTSFDLGAFENKLPTITVAAGEDGIASAEFTGTEGTVNDVTILAASPMASGRVHFVVTILH</sequence>
<feature type="transmembrane region" description="Helical" evidence="2">
    <location>
        <begin position="12"/>
        <end position="31"/>
    </location>
</feature>
<dbReference type="OrthoDB" id="285110at2"/>
<dbReference type="Proteomes" id="UP000319004">
    <property type="component" value="Chromosome"/>
</dbReference>
<proteinExistence type="predicted"/>
<evidence type="ECO:0000313" key="4">
    <source>
        <dbReference type="Proteomes" id="UP000319004"/>
    </source>
</evidence>